<dbReference type="Proteomes" id="UP000184073">
    <property type="component" value="Unassembled WGS sequence"/>
</dbReference>
<evidence type="ECO:0008006" key="7">
    <source>
        <dbReference type="Google" id="ProtNLM"/>
    </source>
</evidence>
<proteinExistence type="inferred from homology"/>
<keyword evidence="3" id="KW-0378">Hydrolase</keyword>
<dbReference type="GeneID" id="63731409"/>
<organism evidence="5 6">
    <name type="scientific">Aspergillus versicolor CBS 583.65</name>
    <dbReference type="NCBI Taxonomy" id="1036611"/>
    <lineage>
        <taxon>Eukaryota</taxon>
        <taxon>Fungi</taxon>
        <taxon>Dikarya</taxon>
        <taxon>Ascomycota</taxon>
        <taxon>Pezizomycotina</taxon>
        <taxon>Eurotiomycetes</taxon>
        <taxon>Eurotiomycetidae</taxon>
        <taxon>Eurotiales</taxon>
        <taxon>Aspergillaceae</taxon>
        <taxon>Aspergillus</taxon>
        <taxon>Aspergillus subgen. Nidulantes</taxon>
    </lineage>
</organism>
<gene>
    <name evidence="5" type="ORF">ASPVEDRAFT_66609</name>
</gene>
<comment type="similarity">
    <text evidence="1">Belongs to the metallo-beta-lactamase superfamily.</text>
</comment>
<dbReference type="PANTHER" id="PTHR42978">
    <property type="entry name" value="QUORUM-QUENCHING LACTONASE YTNP-RELATED-RELATED"/>
    <property type="match status" value="1"/>
</dbReference>
<evidence type="ECO:0000256" key="3">
    <source>
        <dbReference type="ARBA" id="ARBA00022801"/>
    </source>
</evidence>
<dbReference type="PANTHER" id="PTHR42978:SF5">
    <property type="entry name" value="METALLO-BETA-LACTAMASE DOMAIN-CONTAINING PROTEIN"/>
    <property type="match status" value="1"/>
</dbReference>
<dbReference type="STRING" id="1036611.A0A1L9Q4N7"/>
<evidence type="ECO:0000313" key="6">
    <source>
        <dbReference type="Proteomes" id="UP000184073"/>
    </source>
</evidence>
<evidence type="ECO:0000313" key="5">
    <source>
        <dbReference type="EMBL" id="OJJ08734.1"/>
    </source>
</evidence>
<accession>A0A1L9Q4N7</accession>
<dbReference type="InterPro" id="IPR036866">
    <property type="entry name" value="RibonucZ/Hydroxyglut_hydro"/>
</dbReference>
<keyword evidence="4" id="KW-0862">Zinc</keyword>
<sequence>MSLTANVDLDIPISSSTVTVRVIDSTTSLFLDPPLFWEPEIEGLKGVNAPALCFLVSNENCDPPRHILLDLAVRKDWENCAPATVRLIRRTTHVRVEKGIAEILDSNDNIDEYDIRRRDIETIIWSHRHFDHVGDPSTFPTSTELVLGPGAIAVCLPGYPTNPDAMLLDSDVRGRKVREIEFNGDSAGSCQVGRVEAHDYFGDGSFYLLNAPGHCVGHVCALARVHAGHGGPDSDSFVLMGGDACHHAGLLRLSKYLPLSPSLPKSIFQVHPKNSTIEPFMNPSRIIFPDYEKAVDTIRKIQELDAADNVFVVLPHDGSVVGHIPLFPRPINDWQAMRLGVSTRWLFCKDIMGA</sequence>
<dbReference type="GO" id="GO:0046872">
    <property type="term" value="F:metal ion binding"/>
    <property type="evidence" value="ECO:0007669"/>
    <property type="project" value="UniProtKB-KW"/>
</dbReference>
<dbReference type="CDD" id="cd07730">
    <property type="entry name" value="metallo-hydrolase-like_MBL-fold"/>
    <property type="match status" value="1"/>
</dbReference>
<keyword evidence="2" id="KW-0479">Metal-binding</keyword>
<dbReference type="RefSeq" id="XP_040674496.1">
    <property type="nucleotide sequence ID" value="XM_040815898.1"/>
</dbReference>
<evidence type="ECO:0000256" key="2">
    <source>
        <dbReference type="ARBA" id="ARBA00022723"/>
    </source>
</evidence>
<reference evidence="6" key="1">
    <citation type="journal article" date="2017" name="Genome Biol.">
        <title>Comparative genomics reveals high biological diversity and specific adaptations in the industrially and medically important fungal genus Aspergillus.</title>
        <authorList>
            <person name="de Vries R.P."/>
            <person name="Riley R."/>
            <person name="Wiebenga A."/>
            <person name="Aguilar-Osorio G."/>
            <person name="Amillis S."/>
            <person name="Uchima C.A."/>
            <person name="Anderluh G."/>
            <person name="Asadollahi M."/>
            <person name="Askin M."/>
            <person name="Barry K."/>
            <person name="Battaglia E."/>
            <person name="Bayram O."/>
            <person name="Benocci T."/>
            <person name="Braus-Stromeyer S.A."/>
            <person name="Caldana C."/>
            <person name="Canovas D."/>
            <person name="Cerqueira G.C."/>
            <person name="Chen F."/>
            <person name="Chen W."/>
            <person name="Choi C."/>
            <person name="Clum A."/>
            <person name="Dos Santos R.A."/>
            <person name="Damasio A.R."/>
            <person name="Diallinas G."/>
            <person name="Emri T."/>
            <person name="Fekete E."/>
            <person name="Flipphi M."/>
            <person name="Freyberg S."/>
            <person name="Gallo A."/>
            <person name="Gournas C."/>
            <person name="Habgood R."/>
            <person name="Hainaut M."/>
            <person name="Harispe M.L."/>
            <person name="Henrissat B."/>
            <person name="Hilden K.S."/>
            <person name="Hope R."/>
            <person name="Hossain A."/>
            <person name="Karabika E."/>
            <person name="Karaffa L."/>
            <person name="Karanyi Z."/>
            <person name="Krasevec N."/>
            <person name="Kuo A."/>
            <person name="Kusch H."/>
            <person name="LaButti K."/>
            <person name="Lagendijk E.L."/>
            <person name="Lapidus A."/>
            <person name="Levasseur A."/>
            <person name="Lindquist E."/>
            <person name="Lipzen A."/>
            <person name="Logrieco A.F."/>
            <person name="MacCabe A."/>
            <person name="Maekelae M.R."/>
            <person name="Malavazi I."/>
            <person name="Melin P."/>
            <person name="Meyer V."/>
            <person name="Mielnichuk N."/>
            <person name="Miskei M."/>
            <person name="Molnar A.P."/>
            <person name="Mule G."/>
            <person name="Ngan C.Y."/>
            <person name="Orejas M."/>
            <person name="Orosz E."/>
            <person name="Ouedraogo J.P."/>
            <person name="Overkamp K.M."/>
            <person name="Park H.-S."/>
            <person name="Perrone G."/>
            <person name="Piumi F."/>
            <person name="Punt P.J."/>
            <person name="Ram A.F."/>
            <person name="Ramon A."/>
            <person name="Rauscher S."/>
            <person name="Record E."/>
            <person name="Riano-Pachon D.M."/>
            <person name="Robert V."/>
            <person name="Roehrig J."/>
            <person name="Ruller R."/>
            <person name="Salamov A."/>
            <person name="Salih N.S."/>
            <person name="Samson R.A."/>
            <person name="Sandor E."/>
            <person name="Sanguinetti M."/>
            <person name="Schuetze T."/>
            <person name="Sepcic K."/>
            <person name="Shelest E."/>
            <person name="Sherlock G."/>
            <person name="Sophianopoulou V."/>
            <person name="Squina F.M."/>
            <person name="Sun H."/>
            <person name="Susca A."/>
            <person name="Todd R.B."/>
            <person name="Tsang A."/>
            <person name="Unkles S.E."/>
            <person name="van de Wiele N."/>
            <person name="van Rossen-Uffink D."/>
            <person name="Oliveira J.V."/>
            <person name="Vesth T.C."/>
            <person name="Visser J."/>
            <person name="Yu J.-H."/>
            <person name="Zhou M."/>
            <person name="Andersen M.R."/>
            <person name="Archer D.B."/>
            <person name="Baker S.E."/>
            <person name="Benoit I."/>
            <person name="Brakhage A.A."/>
            <person name="Braus G.H."/>
            <person name="Fischer R."/>
            <person name="Frisvad J.C."/>
            <person name="Goldman G.H."/>
            <person name="Houbraken J."/>
            <person name="Oakley B."/>
            <person name="Pocsi I."/>
            <person name="Scazzocchio C."/>
            <person name="Seiboth B."/>
            <person name="vanKuyk P.A."/>
            <person name="Wortman J."/>
            <person name="Dyer P.S."/>
            <person name="Grigoriev I.V."/>
        </authorList>
    </citation>
    <scope>NUCLEOTIDE SEQUENCE [LARGE SCALE GENOMIC DNA]</scope>
    <source>
        <strain evidence="6">CBS 583.65</strain>
    </source>
</reference>
<dbReference type="VEuPathDB" id="FungiDB:ASPVEDRAFT_66609"/>
<protein>
    <recommendedName>
        <fullName evidence="7">Metallo-beta-lactamase domain-containing protein</fullName>
    </recommendedName>
</protein>
<name>A0A1L9Q4N7_ASPVE</name>
<dbReference type="Gene3D" id="3.60.15.10">
    <property type="entry name" value="Ribonuclease Z/Hydroxyacylglutathione hydrolase-like"/>
    <property type="match status" value="1"/>
</dbReference>
<evidence type="ECO:0000256" key="4">
    <source>
        <dbReference type="ARBA" id="ARBA00022833"/>
    </source>
</evidence>
<keyword evidence="6" id="KW-1185">Reference proteome</keyword>
<dbReference type="GO" id="GO:0016787">
    <property type="term" value="F:hydrolase activity"/>
    <property type="evidence" value="ECO:0007669"/>
    <property type="project" value="UniProtKB-KW"/>
</dbReference>
<dbReference type="SUPFAM" id="SSF56281">
    <property type="entry name" value="Metallo-hydrolase/oxidoreductase"/>
    <property type="match status" value="1"/>
</dbReference>
<dbReference type="InterPro" id="IPR051013">
    <property type="entry name" value="MBL_superfamily_lactonases"/>
</dbReference>
<dbReference type="AlphaFoldDB" id="A0A1L9Q4N7"/>
<dbReference type="OrthoDB" id="10250730at2759"/>
<evidence type="ECO:0000256" key="1">
    <source>
        <dbReference type="ARBA" id="ARBA00007749"/>
    </source>
</evidence>
<dbReference type="EMBL" id="KV878141">
    <property type="protein sequence ID" value="OJJ08734.1"/>
    <property type="molecule type" value="Genomic_DNA"/>
</dbReference>